<sequence>MTDLASETGMRRARPLVRRLMRHRWDIRLHHEDRVCDGPLILAGNHVDVIDGPLLATLAPRPVHALTKSEMYVGKTGRFLNWAGQIPVVRHTPDARAVRMGLEVLKAGRVLGIYPEGARDNGLFDTFAHGVGYFALVSGAPVVPVISFGTKAIHLSREDAPPRGARIDMWFGEPIQFDAEMWPRRRAHVADVSDQIQEHLRTALKEAEAETGLILTDRGAA</sequence>
<dbReference type="GO" id="GO:0003841">
    <property type="term" value="F:1-acylglycerol-3-phosphate O-acyltransferase activity"/>
    <property type="evidence" value="ECO:0007669"/>
    <property type="project" value="TreeGrafter"/>
</dbReference>
<evidence type="ECO:0000256" key="1">
    <source>
        <dbReference type="ARBA" id="ARBA00022679"/>
    </source>
</evidence>
<dbReference type="SMART" id="SM00563">
    <property type="entry name" value="PlsC"/>
    <property type="match status" value="1"/>
</dbReference>
<evidence type="ECO:0000313" key="5">
    <source>
        <dbReference type="Proteomes" id="UP000271573"/>
    </source>
</evidence>
<keyword evidence="5" id="KW-1185">Reference proteome</keyword>
<dbReference type="KEGG" id="nbe:Back2_03280"/>
<dbReference type="PANTHER" id="PTHR10434">
    <property type="entry name" value="1-ACYL-SN-GLYCEROL-3-PHOSPHATE ACYLTRANSFERASE"/>
    <property type="match status" value="1"/>
</dbReference>
<evidence type="ECO:0000313" key="4">
    <source>
        <dbReference type="EMBL" id="BBH16041.1"/>
    </source>
</evidence>
<dbReference type="EMBL" id="AP019307">
    <property type="protein sequence ID" value="BBH16041.1"/>
    <property type="molecule type" value="Genomic_DNA"/>
</dbReference>
<accession>A0A3G9IQY0</accession>
<reference evidence="4 5" key="1">
    <citation type="submission" date="2018-11" db="EMBL/GenBank/DDBJ databases">
        <title>Complete genome sequence of Nocardioides baekrokdamisoli strain KCTC 39748.</title>
        <authorList>
            <person name="Kang S.W."/>
            <person name="Lee K.C."/>
            <person name="Kim K.K."/>
            <person name="Kim J.S."/>
            <person name="Kim D.S."/>
            <person name="Ko S.H."/>
            <person name="Yang S.H."/>
            <person name="Shin Y.K."/>
            <person name="Lee J.S."/>
        </authorList>
    </citation>
    <scope>NUCLEOTIDE SEQUENCE [LARGE SCALE GENOMIC DNA]</scope>
    <source>
        <strain evidence="4 5">KCTC 39748</strain>
    </source>
</reference>
<organism evidence="4 5">
    <name type="scientific">Nocardioides baekrokdamisoli</name>
    <dbReference type="NCBI Taxonomy" id="1804624"/>
    <lineage>
        <taxon>Bacteria</taxon>
        <taxon>Bacillati</taxon>
        <taxon>Actinomycetota</taxon>
        <taxon>Actinomycetes</taxon>
        <taxon>Propionibacteriales</taxon>
        <taxon>Nocardioidaceae</taxon>
        <taxon>Nocardioides</taxon>
    </lineage>
</organism>
<dbReference type="OrthoDB" id="9808424at2"/>
<dbReference type="RefSeq" id="WP_125566157.1">
    <property type="nucleotide sequence ID" value="NZ_AP019307.1"/>
</dbReference>
<proteinExistence type="predicted"/>
<dbReference type="AlphaFoldDB" id="A0A3G9IQY0"/>
<dbReference type="Pfam" id="PF01553">
    <property type="entry name" value="Acyltransferase"/>
    <property type="match status" value="1"/>
</dbReference>
<dbReference type="PANTHER" id="PTHR10434:SF11">
    <property type="entry name" value="1-ACYL-SN-GLYCEROL-3-PHOSPHATE ACYLTRANSFERASE"/>
    <property type="match status" value="1"/>
</dbReference>
<feature type="domain" description="Phospholipid/glycerol acyltransferase" evidence="3">
    <location>
        <begin position="40"/>
        <end position="150"/>
    </location>
</feature>
<keyword evidence="2 4" id="KW-0012">Acyltransferase</keyword>
<keyword evidence="1 4" id="KW-0808">Transferase</keyword>
<protein>
    <submittedName>
        <fullName evidence="4">1-acyl-sn-glycerol-3-phosphate acyltransferase</fullName>
    </submittedName>
</protein>
<dbReference type="InterPro" id="IPR002123">
    <property type="entry name" value="Plipid/glycerol_acylTrfase"/>
</dbReference>
<dbReference type="GO" id="GO:0005886">
    <property type="term" value="C:plasma membrane"/>
    <property type="evidence" value="ECO:0007669"/>
    <property type="project" value="TreeGrafter"/>
</dbReference>
<evidence type="ECO:0000256" key="2">
    <source>
        <dbReference type="ARBA" id="ARBA00023315"/>
    </source>
</evidence>
<name>A0A3G9IQY0_9ACTN</name>
<dbReference type="GO" id="GO:0006654">
    <property type="term" value="P:phosphatidic acid biosynthetic process"/>
    <property type="evidence" value="ECO:0007669"/>
    <property type="project" value="TreeGrafter"/>
</dbReference>
<gene>
    <name evidence="4" type="ORF">Back2_03280</name>
</gene>
<evidence type="ECO:0000259" key="3">
    <source>
        <dbReference type="SMART" id="SM00563"/>
    </source>
</evidence>
<dbReference type="SUPFAM" id="SSF69593">
    <property type="entry name" value="Glycerol-3-phosphate (1)-acyltransferase"/>
    <property type="match status" value="1"/>
</dbReference>
<dbReference type="CDD" id="cd07989">
    <property type="entry name" value="LPLAT_AGPAT-like"/>
    <property type="match status" value="1"/>
</dbReference>
<dbReference type="Proteomes" id="UP000271573">
    <property type="component" value="Chromosome"/>
</dbReference>